<accession>A0ABW2UBH7</accession>
<comment type="caution">
    <text evidence="2">The sequence shown here is derived from an EMBL/GenBank/DDBJ whole genome shotgun (WGS) entry which is preliminary data.</text>
</comment>
<sequence length="77" mass="8638">MKPPFKLDEHPRRPRPLLSNPPAGYFDQLPMRVMARLPQADAREASSGWRWLARHSPALRTALASVALLGALRLLSI</sequence>
<dbReference type="RefSeq" id="WP_380205305.1">
    <property type="nucleotide sequence ID" value="NZ_JBHTEK010000001.1"/>
</dbReference>
<dbReference type="Proteomes" id="UP001596513">
    <property type="component" value="Unassembled WGS sequence"/>
</dbReference>
<feature type="compositionally biased region" description="Basic and acidic residues" evidence="1">
    <location>
        <begin position="1"/>
        <end position="11"/>
    </location>
</feature>
<organism evidence="2 3">
    <name type="scientific">Hymenobacter humi</name>
    <dbReference type="NCBI Taxonomy" id="1411620"/>
    <lineage>
        <taxon>Bacteria</taxon>
        <taxon>Pseudomonadati</taxon>
        <taxon>Bacteroidota</taxon>
        <taxon>Cytophagia</taxon>
        <taxon>Cytophagales</taxon>
        <taxon>Hymenobacteraceae</taxon>
        <taxon>Hymenobacter</taxon>
    </lineage>
</organism>
<evidence type="ECO:0000313" key="3">
    <source>
        <dbReference type="Proteomes" id="UP001596513"/>
    </source>
</evidence>
<dbReference type="EMBL" id="JBHTEK010000001">
    <property type="protein sequence ID" value="MFC7669831.1"/>
    <property type="molecule type" value="Genomic_DNA"/>
</dbReference>
<evidence type="ECO:0000313" key="2">
    <source>
        <dbReference type="EMBL" id="MFC7669831.1"/>
    </source>
</evidence>
<reference evidence="3" key="1">
    <citation type="journal article" date="2019" name="Int. J. Syst. Evol. Microbiol.">
        <title>The Global Catalogue of Microorganisms (GCM) 10K type strain sequencing project: providing services to taxonomists for standard genome sequencing and annotation.</title>
        <authorList>
            <consortium name="The Broad Institute Genomics Platform"/>
            <consortium name="The Broad Institute Genome Sequencing Center for Infectious Disease"/>
            <person name="Wu L."/>
            <person name="Ma J."/>
        </authorList>
    </citation>
    <scope>NUCLEOTIDE SEQUENCE [LARGE SCALE GENOMIC DNA]</scope>
    <source>
        <strain evidence="3">JCM 19635</strain>
    </source>
</reference>
<evidence type="ECO:0000256" key="1">
    <source>
        <dbReference type="SAM" id="MobiDB-lite"/>
    </source>
</evidence>
<proteinExistence type="predicted"/>
<keyword evidence="3" id="KW-1185">Reference proteome</keyword>
<protein>
    <submittedName>
        <fullName evidence="2">Uncharacterized protein</fullName>
    </submittedName>
</protein>
<name>A0ABW2UBH7_9BACT</name>
<gene>
    <name evidence="2" type="ORF">ACFQT0_22525</name>
</gene>
<feature type="region of interest" description="Disordered" evidence="1">
    <location>
        <begin position="1"/>
        <end position="21"/>
    </location>
</feature>